<dbReference type="OrthoDB" id="10586413at2759"/>
<feature type="region of interest" description="Disordered" evidence="1">
    <location>
        <begin position="463"/>
        <end position="487"/>
    </location>
</feature>
<dbReference type="Proteomes" id="UP000002668">
    <property type="component" value="Genome"/>
</dbReference>
<evidence type="ECO:0000313" key="3">
    <source>
        <dbReference type="Proteomes" id="UP000002668"/>
    </source>
</evidence>
<proteinExistence type="predicted"/>
<gene>
    <name evidence="2" type="ORF">LEMA_P038020.1</name>
</gene>
<dbReference type="eggNOG" id="ENOG502T5XE">
    <property type="taxonomic scope" value="Eukaryota"/>
</dbReference>
<evidence type="ECO:0000256" key="1">
    <source>
        <dbReference type="SAM" id="MobiDB-lite"/>
    </source>
</evidence>
<dbReference type="VEuPathDB" id="FungiDB:LEMA_P038020.1"/>
<dbReference type="AlphaFoldDB" id="E4ZQX3"/>
<sequence>MKNTGDRHHFQFLLSRDSPPPAAHEGEAPTPPSSPVLGTFAPQPAPKASQRARPYARTLSSSARKPILAHESRCAICKRKIPRYSKRGQVNHVNSCWSALREAAETAKTKRLAEMNAMEIAERVLSRAGKNPKGEMGALVEEVDAATADADTEAENEDPLTGVEMNTLPEGCSDSCLPPPPKTAPTTCIVCGVKLPDLALDALLHQRHCLRKAYPPQCPVCHIKFPPSPNTPLSTHTASSPSISVGSAKKWTPDTVLEHLHYCIRRVPPVQSEHHADFTATLAVCDRPWALATRILVRSFGPKKNWTLRDHRRSNKDKLFGKGLEVGKAYTIAATPLRTSTSFIGDASQSDMQITVRLKTWCWTGLRIDAFRRIAFDKLFERLEMPMGMNYNNWMKLENVLTFVIKQQESPKCALWGNKASRLGLFYGNVSDEELPDAGFEPGKSSIIARALEREKTRVFVEKKASEKTEETKSEQKAIRPPPSFEHVKIPPARVDGTFTAPHPSLFNFTPSRPHIPATIPPPTPSPFPRTPTPPEIQTRIDPSSLEFFKTFLQTLTPASTTIPPQTRTPGPPNPPTPVDGAPVSLPHTPTPEDFVANFKVLSINSSANTDVACTATDIDPSPRTRLDFDYPNHHTPRYSTECTKLCISDAAHDPFVRFARRVRGGDMAEEERGKQDAERHGDAGEGGVRLEE</sequence>
<dbReference type="EMBL" id="FP929116">
    <property type="protein sequence ID" value="CBX94128.1"/>
    <property type="molecule type" value="Genomic_DNA"/>
</dbReference>
<feature type="compositionally biased region" description="Pro residues" evidence="1">
    <location>
        <begin position="519"/>
        <end position="535"/>
    </location>
</feature>
<reference evidence="3" key="1">
    <citation type="journal article" date="2011" name="Nat. Commun.">
        <title>Effector diversification within compartments of the Leptosphaeria maculans genome affected by Repeat-Induced Point mutations.</title>
        <authorList>
            <person name="Rouxel T."/>
            <person name="Grandaubert J."/>
            <person name="Hane J.K."/>
            <person name="Hoede C."/>
            <person name="van de Wouw A.P."/>
            <person name="Couloux A."/>
            <person name="Dominguez V."/>
            <person name="Anthouard V."/>
            <person name="Bally P."/>
            <person name="Bourras S."/>
            <person name="Cozijnsen A.J."/>
            <person name="Ciuffetti L.M."/>
            <person name="Degrave A."/>
            <person name="Dilmaghani A."/>
            <person name="Duret L."/>
            <person name="Fudal I."/>
            <person name="Goodwin S.B."/>
            <person name="Gout L."/>
            <person name="Glaser N."/>
            <person name="Linglin J."/>
            <person name="Kema G.H.J."/>
            <person name="Lapalu N."/>
            <person name="Lawrence C.B."/>
            <person name="May K."/>
            <person name="Meyer M."/>
            <person name="Ollivier B."/>
            <person name="Poulain J."/>
            <person name="Schoch C.L."/>
            <person name="Simon A."/>
            <person name="Spatafora J.W."/>
            <person name="Stachowiak A."/>
            <person name="Turgeon B.G."/>
            <person name="Tyler B.M."/>
            <person name="Vincent D."/>
            <person name="Weissenbach J."/>
            <person name="Amselem J."/>
            <person name="Quesneville H."/>
            <person name="Oliver R.P."/>
            <person name="Wincker P."/>
            <person name="Balesdent M.-H."/>
            <person name="Howlett B.J."/>
        </authorList>
    </citation>
    <scope>NUCLEOTIDE SEQUENCE [LARGE SCALE GENOMIC DNA]</scope>
    <source>
        <strain evidence="3">JN3 / isolate v23.1.3 / race Av1-4-5-6-7-8</strain>
    </source>
</reference>
<feature type="region of interest" description="Disordered" evidence="1">
    <location>
        <begin position="1"/>
        <end position="64"/>
    </location>
</feature>
<dbReference type="HOGENOM" id="CLU_397436_0_0_1"/>
<organism evidence="3">
    <name type="scientific">Leptosphaeria maculans (strain JN3 / isolate v23.1.3 / race Av1-4-5-6-7-8)</name>
    <name type="common">Blackleg fungus</name>
    <name type="synonym">Phoma lingam</name>
    <dbReference type="NCBI Taxonomy" id="985895"/>
    <lineage>
        <taxon>Eukaryota</taxon>
        <taxon>Fungi</taxon>
        <taxon>Dikarya</taxon>
        <taxon>Ascomycota</taxon>
        <taxon>Pezizomycotina</taxon>
        <taxon>Dothideomycetes</taxon>
        <taxon>Pleosporomycetidae</taxon>
        <taxon>Pleosporales</taxon>
        <taxon>Pleosporineae</taxon>
        <taxon>Leptosphaeriaceae</taxon>
        <taxon>Plenodomus</taxon>
        <taxon>Plenodomus lingam/Leptosphaeria maculans species complex</taxon>
    </lineage>
</organism>
<feature type="compositionally biased region" description="Basic and acidic residues" evidence="1">
    <location>
        <begin position="463"/>
        <end position="478"/>
    </location>
</feature>
<name>E4ZQX3_LEPMJ</name>
<dbReference type="RefSeq" id="XP_003837568.1">
    <property type="nucleotide sequence ID" value="XM_003837520.1"/>
</dbReference>
<accession>E4ZQX3</accession>
<keyword evidence="3" id="KW-1185">Reference proteome</keyword>
<evidence type="ECO:0000313" key="2">
    <source>
        <dbReference type="EMBL" id="CBX94128.1"/>
    </source>
</evidence>
<feature type="region of interest" description="Disordered" evidence="1">
    <location>
        <begin position="558"/>
        <end position="588"/>
    </location>
</feature>
<feature type="region of interest" description="Disordered" evidence="1">
    <location>
        <begin position="516"/>
        <end position="540"/>
    </location>
</feature>
<dbReference type="InParanoid" id="E4ZQX3"/>
<protein>
    <submittedName>
        <fullName evidence="2">Predicted protein</fullName>
    </submittedName>
</protein>
<dbReference type="GeneID" id="13283212"/>
<feature type="region of interest" description="Disordered" evidence="1">
    <location>
        <begin position="664"/>
        <end position="693"/>
    </location>
</feature>